<dbReference type="PRINTS" id="PR00926">
    <property type="entry name" value="MITOCARRIER"/>
</dbReference>
<feature type="transmembrane region" description="Helical" evidence="11">
    <location>
        <begin position="183"/>
        <end position="207"/>
    </location>
</feature>
<feature type="transmembrane region" description="Helical" evidence="11">
    <location>
        <begin position="82"/>
        <end position="102"/>
    </location>
</feature>
<dbReference type="Pfam" id="PF00153">
    <property type="entry name" value="Mito_carr"/>
    <property type="match status" value="1"/>
</dbReference>
<comment type="caution">
    <text evidence="12">The sequence shown here is derived from an EMBL/GenBank/DDBJ whole genome shotgun (WGS) entry which is preliminary data.</text>
</comment>
<dbReference type="OrthoDB" id="270584at2759"/>
<keyword evidence="7 9" id="KW-0472">Membrane</keyword>
<keyword evidence="3 10" id="KW-0813">Transport</keyword>
<keyword evidence="4 9" id="KW-0812">Transmembrane</keyword>
<keyword evidence="5" id="KW-0677">Repeat</keyword>
<dbReference type="PANTHER" id="PTHR45635">
    <property type="entry name" value="ADP,ATP CARRIER PROTEIN 1-RELATED-RELATED"/>
    <property type="match status" value="1"/>
</dbReference>
<comment type="similarity">
    <text evidence="2 10">Belongs to the mitochondrial carrier (TC 2.A.29) family.</text>
</comment>
<dbReference type="PANTHER" id="PTHR45635:SF41">
    <property type="entry name" value="ADP,ATP CARRIER PROTEIN 1, MITOCHONDRIAL"/>
    <property type="match status" value="1"/>
</dbReference>
<dbReference type="GO" id="GO:0140021">
    <property type="term" value="P:mitochondrial ADP transmembrane transport"/>
    <property type="evidence" value="ECO:0007669"/>
    <property type="project" value="InterPro"/>
</dbReference>
<feature type="transmembrane region" description="Helical" evidence="11">
    <location>
        <begin position="39"/>
        <end position="62"/>
    </location>
</feature>
<evidence type="ECO:0000256" key="11">
    <source>
        <dbReference type="RuleBase" id="RU368008"/>
    </source>
</evidence>
<dbReference type="InterPro" id="IPR023395">
    <property type="entry name" value="MCP_dom_sf"/>
</dbReference>
<evidence type="ECO:0000256" key="4">
    <source>
        <dbReference type="ARBA" id="ARBA00022692"/>
    </source>
</evidence>
<evidence type="ECO:0000256" key="2">
    <source>
        <dbReference type="ARBA" id="ARBA00006375"/>
    </source>
</evidence>
<comment type="function">
    <text evidence="11">Catalyzes the exchange of ADP and ATP across the membrane.</text>
</comment>
<feature type="repeat" description="Solcar" evidence="9">
    <location>
        <begin position="81"/>
        <end position="173"/>
    </location>
</feature>
<organism evidence="12 13">
    <name type="scientific">Anisodus acutangulus</name>
    <dbReference type="NCBI Taxonomy" id="402998"/>
    <lineage>
        <taxon>Eukaryota</taxon>
        <taxon>Viridiplantae</taxon>
        <taxon>Streptophyta</taxon>
        <taxon>Embryophyta</taxon>
        <taxon>Tracheophyta</taxon>
        <taxon>Spermatophyta</taxon>
        <taxon>Magnoliopsida</taxon>
        <taxon>eudicotyledons</taxon>
        <taxon>Gunneridae</taxon>
        <taxon>Pentapetalae</taxon>
        <taxon>asterids</taxon>
        <taxon>lamiids</taxon>
        <taxon>Solanales</taxon>
        <taxon>Solanaceae</taxon>
        <taxon>Solanoideae</taxon>
        <taxon>Hyoscyameae</taxon>
        <taxon>Anisodus</taxon>
    </lineage>
</organism>
<comment type="catalytic activity">
    <reaction evidence="8">
        <text>ADP(in) + ATP(out) = ADP(out) + ATP(in)</text>
        <dbReference type="Rhea" id="RHEA:34999"/>
        <dbReference type="ChEBI" id="CHEBI:30616"/>
        <dbReference type="ChEBI" id="CHEBI:456216"/>
    </reaction>
    <physiologicalReaction direction="left-to-right" evidence="8">
        <dbReference type="Rhea" id="RHEA:35000"/>
    </physiologicalReaction>
</comment>
<dbReference type="Gene3D" id="1.50.40.10">
    <property type="entry name" value="Mitochondrial carrier domain"/>
    <property type="match status" value="1"/>
</dbReference>
<dbReference type="EMBL" id="JAJAGQ010000005">
    <property type="protein sequence ID" value="KAJ8563709.1"/>
    <property type="molecule type" value="Genomic_DNA"/>
</dbReference>
<dbReference type="GO" id="GO:0005471">
    <property type="term" value="F:ATP:ADP antiporter activity"/>
    <property type="evidence" value="ECO:0007669"/>
    <property type="project" value="UniProtKB-UniRule"/>
</dbReference>
<evidence type="ECO:0000256" key="10">
    <source>
        <dbReference type="RuleBase" id="RU000488"/>
    </source>
</evidence>
<evidence type="ECO:0000256" key="3">
    <source>
        <dbReference type="ARBA" id="ARBA00022448"/>
    </source>
</evidence>
<comment type="subcellular location">
    <subcellularLocation>
        <location evidence="1 11">Membrane</location>
        <topology evidence="1 11">Multi-pass membrane protein</topology>
    </subcellularLocation>
</comment>
<proteinExistence type="inferred from homology"/>
<feature type="transmembrane region" description="Helical" evidence="11">
    <location>
        <begin position="143"/>
        <end position="163"/>
    </location>
</feature>
<comment type="caution">
    <text evidence="11">Lacks conserved residue(s) required for the propagation of feature annotation.</text>
</comment>
<name>A0A9Q1MNJ9_9SOLA</name>
<evidence type="ECO:0000256" key="9">
    <source>
        <dbReference type="PROSITE-ProRule" id="PRU00282"/>
    </source>
</evidence>
<dbReference type="GO" id="GO:0005743">
    <property type="term" value="C:mitochondrial inner membrane"/>
    <property type="evidence" value="ECO:0007669"/>
    <property type="project" value="InterPro"/>
</dbReference>
<gene>
    <name evidence="12" type="ORF">K7X08_032161</name>
</gene>
<dbReference type="PROSITE" id="PS50920">
    <property type="entry name" value="SOLCAR"/>
    <property type="match status" value="1"/>
</dbReference>
<dbReference type="InterPro" id="IPR002067">
    <property type="entry name" value="MCP"/>
</dbReference>
<dbReference type="Proteomes" id="UP001152561">
    <property type="component" value="Unassembled WGS sequence"/>
</dbReference>
<evidence type="ECO:0000256" key="6">
    <source>
        <dbReference type="ARBA" id="ARBA00022989"/>
    </source>
</evidence>
<evidence type="ECO:0000313" key="12">
    <source>
        <dbReference type="EMBL" id="KAJ8563709.1"/>
    </source>
</evidence>
<dbReference type="GO" id="GO:1990544">
    <property type="term" value="P:mitochondrial ATP transmembrane transport"/>
    <property type="evidence" value="ECO:0007669"/>
    <property type="project" value="InterPro"/>
</dbReference>
<dbReference type="PRINTS" id="PR00927">
    <property type="entry name" value="ADPTRNSLCASE"/>
</dbReference>
<evidence type="ECO:0000256" key="7">
    <source>
        <dbReference type="ARBA" id="ARBA00023136"/>
    </source>
</evidence>
<feature type="transmembrane region" description="Helical" evidence="11">
    <location>
        <begin position="6"/>
        <end position="27"/>
    </location>
</feature>
<dbReference type="InterPro" id="IPR002113">
    <property type="entry name" value="ADT_euk_type"/>
</dbReference>
<evidence type="ECO:0000256" key="8">
    <source>
        <dbReference type="ARBA" id="ARBA00024143"/>
    </source>
</evidence>
<reference evidence="13" key="1">
    <citation type="journal article" date="2023" name="Proc. Natl. Acad. Sci. U.S.A.">
        <title>Genomic and structural basis for evolution of tropane alkaloid biosynthesis.</title>
        <authorList>
            <person name="Wanga Y.-J."/>
            <person name="Taina T."/>
            <person name="Yua J.-Y."/>
            <person name="Lia J."/>
            <person name="Xua B."/>
            <person name="Chenc J."/>
            <person name="D'Auriad J.C."/>
            <person name="Huanga J.-P."/>
            <person name="Huanga S.-X."/>
        </authorList>
    </citation>
    <scope>NUCLEOTIDE SEQUENCE [LARGE SCALE GENOMIC DNA]</scope>
    <source>
        <strain evidence="13">cv. KIB-2019</strain>
    </source>
</reference>
<evidence type="ECO:0000313" key="13">
    <source>
        <dbReference type="Proteomes" id="UP001152561"/>
    </source>
</evidence>
<keyword evidence="13" id="KW-1185">Reference proteome</keyword>
<comment type="subunit">
    <text evidence="11">Monomer.</text>
</comment>
<dbReference type="InterPro" id="IPR018108">
    <property type="entry name" value="MCP_transmembrane"/>
</dbReference>
<protein>
    <recommendedName>
        <fullName evidence="11">ADP/ATP translocase</fullName>
    </recommendedName>
    <alternativeName>
        <fullName evidence="11">ADP,ATP carrier protein</fullName>
    </alternativeName>
</protein>
<keyword evidence="6 11" id="KW-1133">Transmembrane helix</keyword>
<evidence type="ECO:0000256" key="5">
    <source>
        <dbReference type="ARBA" id="ARBA00022737"/>
    </source>
</evidence>
<sequence>MQDEGAMSLWNLLFPYSGLPFAFFLLIEACACRDKLASAIMYLISHYDSLVIIFRQVLNFAFNDYFKRLFNFKKDRDGYWKWFAGNLAFGSEADASLLLFVYSLDYVRTHFANDTKAAKEGGERQFNSMVDVYRKKLASDGVAGLYCGFNISCASIILYHGLYFRMYDSLKSVLLAGGLQDGFFASFGLGWLITNGAGLSSYAIDIVRRIMMIFFR</sequence>
<evidence type="ECO:0000256" key="1">
    <source>
        <dbReference type="ARBA" id="ARBA00004141"/>
    </source>
</evidence>
<dbReference type="AlphaFoldDB" id="A0A9Q1MNJ9"/>
<accession>A0A9Q1MNJ9</accession>
<dbReference type="SUPFAM" id="SSF103506">
    <property type="entry name" value="Mitochondrial carrier"/>
    <property type="match status" value="1"/>
</dbReference>